<accession>A0A4E0RBG2</accession>
<gene>
    <name evidence="6" type="ORF">D915_004641</name>
</gene>
<reference evidence="6" key="1">
    <citation type="submission" date="2019-03" db="EMBL/GenBank/DDBJ databases">
        <title>Improved annotation for the trematode Fasciola hepatica.</title>
        <authorList>
            <person name="Choi Y.-J."/>
            <person name="Martin J."/>
            <person name="Mitreva M."/>
        </authorList>
    </citation>
    <scope>NUCLEOTIDE SEQUENCE [LARGE SCALE GENOMIC DNA]</scope>
</reference>
<evidence type="ECO:0000256" key="4">
    <source>
        <dbReference type="SAM" id="MobiDB-lite"/>
    </source>
</evidence>
<evidence type="ECO:0000313" key="7">
    <source>
        <dbReference type="Proteomes" id="UP000230066"/>
    </source>
</evidence>
<evidence type="ECO:0000259" key="5">
    <source>
        <dbReference type="PROSITE" id="PS50076"/>
    </source>
</evidence>
<organism evidence="6 7">
    <name type="scientific">Fasciola hepatica</name>
    <name type="common">Liver fluke</name>
    <dbReference type="NCBI Taxonomy" id="6192"/>
    <lineage>
        <taxon>Eukaryota</taxon>
        <taxon>Metazoa</taxon>
        <taxon>Spiralia</taxon>
        <taxon>Lophotrochozoa</taxon>
        <taxon>Platyhelminthes</taxon>
        <taxon>Trematoda</taxon>
        <taxon>Digenea</taxon>
        <taxon>Plagiorchiida</taxon>
        <taxon>Echinostomata</taxon>
        <taxon>Echinostomatoidea</taxon>
        <taxon>Fasciolidae</taxon>
        <taxon>Fasciola</taxon>
    </lineage>
</organism>
<evidence type="ECO:0000256" key="3">
    <source>
        <dbReference type="ARBA" id="ARBA00022824"/>
    </source>
</evidence>
<dbReference type="GO" id="GO:0051087">
    <property type="term" value="F:protein-folding chaperone binding"/>
    <property type="evidence" value="ECO:0007669"/>
    <property type="project" value="TreeGrafter"/>
</dbReference>
<dbReference type="InterPro" id="IPR051727">
    <property type="entry name" value="DnaJ_C3_Co-chaperones"/>
</dbReference>
<dbReference type="CDD" id="cd06257">
    <property type="entry name" value="DnaJ"/>
    <property type="match status" value="1"/>
</dbReference>
<dbReference type="SMART" id="SM00271">
    <property type="entry name" value="DnaJ"/>
    <property type="match status" value="1"/>
</dbReference>
<dbReference type="Proteomes" id="UP000230066">
    <property type="component" value="Unassembled WGS sequence"/>
</dbReference>
<dbReference type="PRINTS" id="PR00625">
    <property type="entry name" value="JDOMAIN"/>
</dbReference>
<keyword evidence="2" id="KW-0732">Signal</keyword>
<dbReference type="PROSITE" id="PS50076">
    <property type="entry name" value="DNAJ_2"/>
    <property type="match status" value="1"/>
</dbReference>
<protein>
    <submittedName>
        <fullName evidence="6">Tetratricopeptide repeat protein</fullName>
    </submittedName>
</protein>
<proteinExistence type="predicted"/>
<sequence length="171" mass="19623">GETRVINGKSFVLCDHTFWLKSFHKIPISAIRVCQSILDEDRRNQRARDLLKRAQQLLKNSKRRDYYKILGVSRSASKPEILKAYRKLAAQWHPDKFDGKDKKPAEAKFIEIAAAKDVLTDPQLRARYDNGEDPLDPSSQEHHQGPFGPFGGFSFANMHPFEGGHFEFHFG</sequence>
<comment type="caution">
    <text evidence="6">The sequence shown here is derived from an EMBL/GenBank/DDBJ whole genome shotgun (WGS) entry which is preliminary data.</text>
</comment>
<dbReference type="InterPro" id="IPR001623">
    <property type="entry name" value="DnaJ_domain"/>
</dbReference>
<dbReference type="EMBL" id="JXXN02001511">
    <property type="protein sequence ID" value="THD24616.1"/>
    <property type="molecule type" value="Genomic_DNA"/>
</dbReference>
<name>A0A4E0RBG2_FASHE</name>
<feature type="region of interest" description="Disordered" evidence="4">
    <location>
        <begin position="126"/>
        <end position="149"/>
    </location>
</feature>
<keyword evidence="3" id="KW-0256">Endoplasmic reticulum</keyword>
<keyword evidence="7" id="KW-1185">Reference proteome</keyword>
<feature type="non-terminal residue" evidence="6">
    <location>
        <position position="1"/>
    </location>
</feature>
<dbReference type="PANTHER" id="PTHR44140">
    <property type="entry name" value="LD25575P"/>
    <property type="match status" value="1"/>
</dbReference>
<evidence type="ECO:0000256" key="2">
    <source>
        <dbReference type="ARBA" id="ARBA00022729"/>
    </source>
</evidence>
<dbReference type="SUPFAM" id="SSF46565">
    <property type="entry name" value="Chaperone J-domain"/>
    <property type="match status" value="1"/>
</dbReference>
<dbReference type="GO" id="GO:0034975">
    <property type="term" value="P:protein folding in endoplasmic reticulum"/>
    <property type="evidence" value="ECO:0007669"/>
    <property type="project" value="TreeGrafter"/>
</dbReference>
<dbReference type="Gene3D" id="1.10.287.110">
    <property type="entry name" value="DnaJ domain"/>
    <property type="match status" value="1"/>
</dbReference>
<dbReference type="PANTHER" id="PTHR44140:SF2">
    <property type="entry name" value="LD25575P"/>
    <property type="match status" value="1"/>
</dbReference>
<dbReference type="Pfam" id="PF00226">
    <property type="entry name" value="DnaJ"/>
    <property type="match status" value="1"/>
</dbReference>
<dbReference type="InterPro" id="IPR036869">
    <property type="entry name" value="J_dom_sf"/>
</dbReference>
<dbReference type="AlphaFoldDB" id="A0A4E0RBG2"/>
<dbReference type="GO" id="GO:0005783">
    <property type="term" value="C:endoplasmic reticulum"/>
    <property type="evidence" value="ECO:0007669"/>
    <property type="project" value="UniProtKB-SubCell"/>
</dbReference>
<dbReference type="GO" id="GO:0051787">
    <property type="term" value="F:misfolded protein binding"/>
    <property type="evidence" value="ECO:0007669"/>
    <property type="project" value="TreeGrafter"/>
</dbReference>
<evidence type="ECO:0000256" key="1">
    <source>
        <dbReference type="ARBA" id="ARBA00004240"/>
    </source>
</evidence>
<evidence type="ECO:0000313" key="6">
    <source>
        <dbReference type="EMBL" id="THD24616.1"/>
    </source>
</evidence>
<comment type="subcellular location">
    <subcellularLocation>
        <location evidence="1">Endoplasmic reticulum</location>
    </subcellularLocation>
</comment>
<feature type="domain" description="J" evidence="5">
    <location>
        <begin position="65"/>
        <end position="132"/>
    </location>
</feature>